<evidence type="ECO:0000256" key="3">
    <source>
        <dbReference type="ARBA" id="ARBA00023085"/>
    </source>
</evidence>
<sequence length="119" mass="12963">MAGEGFIMTETRGGENRTGAARRQAVALLVSGDHTVVYRCAVLGHQDTLYAHAQREFYRDCDVAGTVDFVFGNAAVVLQNCTLWSRRPLLGQVNTVTASAQRYPNQGTGISVRPYSRAV</sequence>
<accession>A0A0D9UYL8</accession>
<name>A0A0D9UYL8_9ORYZ</name>
<keyword evidence="3 5" id="KW-0063">Aspartyl esterase</keyword>
<feature type="domain" description="Pectinesterase catalytic" evidence="6">
    <location>
        <begin position="2"/>
        <end position="113"/>
    </location>
</feature>
<evidence type="ECO:0000313" key="7">
    <source>
        <dbReference type="EnsemblPlants" id="LPERR01G07820.1"/>
    </source>
</evidence>
<dbReference type="Proteomes" id="UP000032180">
    <property type="component" value="Chromosome 1"/>
</dbReference>
<dbReference type="GO" id="GO:0030599">
    <property type="term" value="F:pectinesterase activity"/>
    <property type="evidence" value="ECO:0007669"/>
    <property type="project" value="UniProtKB-UniRule"/>
</dbReference>
<keyword evidence="2 5" id="KW-0378">Hydrolase</keyword>
<organism evidence="7 8">
    <name type="scientific">Leersia perrieri</name>
    <dbReference type="NCBI Taxonomy" id="77586"/>
    <lineage>
        <taxon>Eukaryota</taxon>
        <taxon>Viridiplantae</taxon>
        <taxon>Streptophyta</taxon>
        <taxon>Embryophyta</taxon>
        <taxon>Tracheophyta</taxon>
        <taxon>Spermatophyta</taxon>
        <taxon>Magnoliopsida</taxon>
        <taxon>Liliopsida</taxon>
        <taxon>Poales</taxon>
        <taxon>Poaceae</taxon>
        <taxon>BOP clade</taxon>
        <taxon>Oryzoideae</taxon>
        <taxon>Oryzeae</taxon>
        <taxon>Oryzinae</taxon>
        <taxon>Leersia</taxon>
    </lineage>
</organism>
<dbReference type="InterPro" id="IPR011050">
    <property type="entry name" value="Pectin_lyase_fold/virulence"/>
</dbReference>
<dbReference type="PANTHER" id="PTHR31707">
    <property type="entry name" value="PECTINESTERASE"/>
    <property type="match status" value="1"/>
</dbReference>
<dbReference type="eggNOG" id="ENOG502QRD0">
    <property type="taxonomic scope" value="Eukaryota"/>
</dbReference>
<evidence type="ECO:0000256" key="1">
    <source>
        <dbReference type="ARBA" id="ARBA00005184"/>
    </source>
</evidence>
<dbReference type="GO" id="GO:0042545">
    <property type="term" value="P:cell wall modification"/>
    <property type="evidence" value="ECO:0007669"/>
    <property type="project" value="UniProtKB-UniRule"/>
</dbReference>
<dbReference type="EnsemblPlants" id="LPERR01G07820.1">
    <property type="protein sequence ID" value="LPERR01G07820.1"/>
    <property type="gene ID" value="LPERR01G07820"/>
</dbReference>
<evidence type="ECO:0000313" key="8">
    <source>
        <dbReference type="Proteomes" id="UP000032180"/>
    </source>
</evidence>
<dbReference type="STRING" id="77586.A0A0D9UYL8"/>
<dbReference type="InterPro" id="IPR000070">
    <property type="entry name" value="Pectinesterase_cat"/>
</dbReference>
<dbReference type="HOGENOM" id="CLU_012243_12_1_1"/>
<dbReference type="SUPFAM" id="SSF51126">
    <property type="entry name" value="Pectin lyase-like"/>
    <property type="match status" value="1"/>
</dbReference>
<reference evidence="7 8" key="1">
    <citation type="submission" date="2012-08" db="EMBL/GenBank/DDBJ databases">
        <title>Oryza genome evolution.</title>
        <authorList>
            <person name="Wing R.A."/>
        </authorList>
    </citation>
    <scope>NUCLEOTIDE SEQUENCE</scope>
</reference>
<feature type="active site" evidence="4">
    <location>
        <position position="68"/>
    </location>
</feature>
<evidence type="ECO:0000256" key="5">
    <source>
        <dbReference type="RuleBase" id="RU000589"/>
    </source>
</evidence>
<dbReference type="Gene3D" id="2.160.20.10">
    <property type="entry name" value="Single-stranded right-handed beta-helix, Pectin lyase-like"/>
    <property type="match status" value="1"/>
</dbReference>
<protein>
    <recommendedName>
        <fullName evidence="5">Pectinesterase</fullName>
        <ecNumber evidence="5">3.1.1.11</ecNumber>
    </recommendedName>
</protein>
<proteinExistence type="predicted"/>
<keyword evidence="8" id="KW-1185">Reference proteome</keyword>
<dbReference type="InterPro" id="IPR012334">
    <property type="entry name" value="Pectin_lyas_fold"/>
</dbReference>
<dbReference type="PROSITE" id="PS00503">
    <property type="entry name" value="PECTINESTERASE_2"/>
    <property type="match status" value="1"/>
</dbReference>
<dbReference type="UniPathway" id="UPA00545">
    <property type="reaction ID" value="UER00823"/>
</dbReference>
<comment type="catalytic activity">
    <reaction evidence="5">
        <text>[(1-&gt;4)-alpha-D-galacturonosyl methyl ester](n) + n H2O = [(1-&gt;4)-alpha-D-galacturonosyl](n) + n methanol + n H(+)</text>
        <dbReference type="Rhea" id="RHEA:22380"/>
        <dbReference type="Rhea" id="RHEA-COMP:14570"/>
        <dbReference type="Rhea" id="RHEA-COMP:14573"/>
        <dbReference type="ChEBI" id="CHEBI:15377"/>
        <dbReference type="ChEBI" id="CHEBI:15378"/>
        <dbReference type="ChEBI" id="CHEBI:17790"/>
        <dbReference type="ChEBI" id="CHEBI:140522"/>
        <dbReference type="ChEBI" id="CHEBI:140523"/>
        <dbReference type="EC" id="3.1.1.11"/>
    </reaction>
</comment>
<evidence type="ECO:0000256" key="2">
    <source>
        <dbReference type="ARBA" id="ARBA00022801"/>
    </source>
</evidence>
<reference evidence="7" key="3">
    <citation type="submission" date="2015-04" db="UniProtKB">
        <authorList>
            <consortium name="EnsemblPlants"/>
        </authorList>
    </citation>
    <scope>IDENTIFICATION</scope>
</reference>
<dbReference type="GO" id="GO:0045490">
    <property type="term" value="P:pectin catabolic process"/>
    <property type="evidence" value="ECO:0007669"/>
    <property type="project" value="UniProtKB-UniRule"/>
</dbReference>
<dbReference type="Pfam" id="PF01095">
    <property type="entry name" value="Pectinesterase"/>
    <property type="match status" value="1"/>
</dbReference>
<reference evidence="8" key="2">
    <citation type="submission" date="2013-12" db="EMBL/GenBank/DDBJ databases">
        <authorList>
            <person name="Yu Y."/>
            <person name="Lee S."/>
            <person name="de Baynast K."/>
            <person name="Wissotski M."/>
            <person name="Liu L."/>
            <person name="Talag J."/>
            <person name="Goicoechea J."/>
            <person name="Angelova A."/>
            <person name="Jetty R."/>
            <person name="Kudrna D."/>
            <person name="Golser W."/>
            <person name="Rivera L."/>
            <person name="Zhang J."/>
            <person name="Wing R."/>
        </authorList>
    </citation>
    <scope>NUCLEOTIDE SEQUENCE</scope>
</reference>
<dbReference type="EC" id="3.1.1.11" evidence="5"/>
<evidence type="ECO:0000256" key="4">
    <source>
        <dbReference type="PROSITE-ProRule" id="PRU10040"/>
    </source>
</evidence>
<dbReference type="InterPro" id="IPR033131">
    <property type="entry name" value="Pectinesterase_Asp_AS"/>
</dbReference>
<evidence type="ECO:0000259" key="6">
    <source>
        <dbReference type="Pfam" id="PF01095"/>
    </source>
</evidence>
<dbReference type="Gramene" id="LPERR01G07820.1">
    <property type="protein sequence ID" value="LPERR01G07820.1"/>
    <property type="gene ID" value="LPERR01G07820"/>
</dbReference>
<comment type="pathway">
    <text evidence="1 5">Glycan metabolism; pectin degradation; 2-dehydro-3-deoxy-D-gluconate from pectin: step 1/5.</text>
</comment>
<dbReference type="AlphaFoldDB" id="A0A0D9UYL8"/>